<dbReference type="Gene3D" id="3.30.1150.10">
    <property type="match status" value="1"/>
</dbReference>
<reference evidence="6 7" key="1">
    <citation type="journal article" date="2012" name="Genet. Mol. Biol.">
        <title>Analysis of 16S rRNA and mxaF genes revealing insights into Methylobacterium niche-specific plant association.</title>
        <authorList>
            <person name="Dourado M.N."/>
            <person name="Andreote F.D."/>
            <person name="Dini-Andreote F."/>
            <person name="Conti R."/>
            <person name="Araujo J.M."/>
            <person name="Araujo W.L."/>
        </authorList>
    </citation>
    <scope>NUCLEOTIDE SEQUENCE [LARGE SCALE GENOMIC DNA]</scope>
    <source>
        <strain evidence="6 7">SR1.6/6</strain>
    </source>
</reference>
<protein>
    <submittedName>
        <fullName evidence="6">Energy transducer TonB</fullName>
    </submittedName>
</protein>
<comment type="subcellular location">
    <subcellularLocation>
        <location evidence="1">Membrane</location>
        <topology evidence="1">Single-pass membrane protein</topology>
    </subcellularLocation>
</comment>
<dbReference type="PROSITE" id="PS52015">
    <property type="entry name" value="TONB_CTD"/>
    <property type="match status" value="1"/>
</dbReference>
<dbReference type="RefSeq" id="WP_010686042.1">
    <property type="nucleotide sequence ID" value="NZ_CP043538.1"/>
</dbReference>
<reference evidence="6 7" key="2">
    <citation type="journal article" date="2013" name="Genome Announc.">
        <title>Draft Genome Sequence of Methylobacterium mesophilicum Strain SR1.6/6, Isolated from Citrus sinensis.</title>
        <authorList>
            <person name="Marinho Almeida D."/>
            <person name="Dini-Andreote F."/>
            <person name="Camargo Neves A.A."/>
            <person name="Juca Ramos R.T."/>
            <person name="Andreote F.D."/>
            <person name="Carneiro A.R."/>
            <person name="Oliveira de Souza Lima A."/>
            <person name="Caracciolo Gomes de Sa P.H."/>
            <person name="Ribeiro Barbosa M.S."/>
            <person name="Araujo W.L."/>
            <person name="Silva A."/>
        </authorList>
    </citation>
    <scope>NUCLEOTIDE SEQUENCE [LARGE SCALE GENOMIC DNA]</scope>
    <source>
        <strain evidence="6 7">SR1.6/6</strain>
    </source>
</reference>
<evidence type="ECO:0000259" key="5">
    <source>
        <dbReference type="PROSITE" id="PS52015"/>
    </source>
</evidence>
<dbReference type="GO" id="GO:0016020">
    <property type="term" value="C:membrane"/>
    <property type="evidence" value="ECO:0007669"/>
    <property type="project" value="UniProtKB-SubCell"/>
</dbReference>
<evidence type="ECO:0000256" key="1">
    <source>
        <dbReference type="ARBA" id="ARBA00004167"/>
    </source>
</evidence>
<gene>
    <name evidence="6" type="ORF">MMSR116_23850</name>
</gene>
<dbReference type="SUPFAM" id="SSF74653">
    <property type="entry name" value="TolA/TonB C-terminal domain"/>
    <property type="match status" value="1"/>
</dbReference>
<dbReference type="InterPro" id="IPR006260">
    <property type="entry name" value="TonB/TolA_C"/>
</dbReference>
<dbReference type="KEGG" id="mmes:MMSR116_23850"/>
<evidence type="ECO:0000313" key="6">
    <source>
        <dbReference type="EMBL" id="QGY04604.1"/>
    </source>
</evidence>
<dbReference type="OrthoDB" id="8005721at2"/>
<name>A0A6B9FUH4_9HYPH</name>
<evidence type="ECO:0000256" key="3">
    <source>
        <dbReference type="ARBA" id="ARBA00022989"/>
    </source>
</evidence>
<keyword evidence="2" id="KW-0812">Transmembrane</keyword>
<dbReference type="InterPro" id="IPR037682">
    <property type="entry name" value="TonB_C"/>
</dbReference>
<proteinExistence type="predicted"/>
<dbReference type="GO" id="GO:0055085">
    <property type="term" value="P:transmembrane transport"/>
    <property type="evidence" value="ECO:0007669"/>
    <property type="project" value="InterPro"/>
</dbReference>
<keyword evidence="3" id="KW-1133">Transmembrane helix</keyword>
<dbReference type="Proteomes" id="UP000012488">
    <property type="component" value="Chromosome"/>
</dbReference>
<accession>A0A6B9FUH4</accession>
<evidence type="ECO:0000256" key="4">
    <source>
        <dbReference type="ARBA" id="ARBA00023136"/>
    </source>
</evidence>
<organism evidence="6 7">
    <name type="scientific">Methylobacterium mesophilicum SR1.6/6</name>
    <dbReference type="NCBI Taxonomy" id="908290"/>
    <lineage>
        <taxon>Bacteria</taxon>
        <taxon>Pseudomonadati</taxon>
        <taxon>Pseudomonadota</taxon>
        <taxon>Alphaproteobacteria</taxon>
        <taxon>Hyphomicrobiales</taxon>
        <taxon>Methylobacteriaceae</taxon>
        <taxon>Methylobacterium</taxon>
    </lineage>
</organism>
<feature type="domain" description="TonB C-terminal" evidence="5">
    <location>
        <begin position="36"/>
        <end position="128"/>
    </location>
</feature>
<dbReference type="EMBL" id="CP043538">
    <property type="protein sequence ID" value="QGY04604.1"/>
    <property type="molecule type" value="Genomic_DNA"/>
</dbReference>
<evidence type="ECO:0000313" key="7">
    <source>
        <dbReference type="Proteomes" id="UP000012488"/>
    </source>
</evidence>
<keyword evidence="4" id="KW-0472">Membrane</keyword>
<sequence>MTSRVLIPGIVVLGLLLIAGADPAPARERSDRAVRNWLSRLVTRIDAADQAARQPGSRRAAGSAVVRVQIAADGSVQRVEIEDSSGSPDLDQRALRAVQGVGPLPAPPSALLGLSGVADLSIPVELGR</sequence>
<dbReference type="NCBIfam" id="TIGR01352">
    <property type="entry name" value="tonB_Cterm"/>
    <property type="match status" value="1"/>
</dbReference>
<dbReference type="Pfam" id="PF13103">
    <property type="entry name" value="TonB_2"/>
    <property type="match status" value="1"/>
</dbReference>
<dbReference type="AlphaFoldDB" id="A0A6B9FUH4"/>
<evidence type="ECO:0000256" key="2">
    <source>
        <dbReference type="ARBA" id="ARBA00022692"/>
    </source>
</evidence>